<evidence type="ECO:0000256" key="1">
    <source>
        <dbReference type="ARBA" id="ARBA00004571"/>
    </source>
</evidence>
<comment type="subcellular location">
    <subcellularLocation>
        <location evidence="1 7">Cell outer membrane</location>
        <topology evidence="1 7">Multi-pass membrane protein</topology>
    </subcellularLocation>
</comment>
<evidence type="ECO:0000256" key="2">
    <source>
        <dbReference type="ARBA" id="ARBA00022448"/>
    </source>
</evidence>
<dbReference type="FunFam" id="2.60.40.1120:FF:000003">
    <property type="entry name" value="Outer membrane protein Omp121"/>
    <property type="match status" value="1"/>
</dbReference>
<dbReference type="SUPFAM" id="SSF56935">
    <property type="entry name" value="Porins"/>
    <property type="match status" value="1"/>
</dbReference>
<dbReference type="InterPro" id="IPR039426">
    <property type="entry name" value="TonB-dep_rcpt-like"/>
</dbReference>
<dbReference type="KEGG" id="mcos:GM418_03715"/>
<keyword evidence="5 7" id="KW-0472">Membrane</keyword>
<evidence type="ECO:0000256" key="3">
    <source>
        <dbReference type="ARBA" id="ARBA00022452"/>
    </source>
</evidence>
<feature type="domain" description="TonB-dependent receptor plug" evidence="9">
    <location>
        <begin position="118"/>
        <end position="231"/>
    </location>
</feature>
<dbReference type="NCBIfam" id="TIGR04056">
    <property type="entry name" value="OMP_RagA_SusC"/>
    <property type="match status" value="1"/>
</dbReference>
<dbReference type="InterPro" id="IPR023997">
    <property type="entry name" value="TonB-dep_OMP_SusC/RagA_CS"/>
</dbReference>
<gene>
    <name evidence="10" type="ORF">GM418_03715</name>
</gene>
<dbReference type="GO" id="GO:0009279">
    <property type="term" value="C:cell outer membrane"/>
    <property type="evidence" value="ECO:0007669"/>
    <property type="project" value="UniProtKB-SubCell"/>
</dbReference>
<keyword evidence="2 7" id="KW-0813">Transport</keyword>
<dbReference type="InterPro" id="IPR036942">
    <property type="entry name" value="Beta-barrel_TonB_sf"/>
</dbReference>
<dbReference type="InterPro" id="IPR012910">
    <property type="entry name" value="Plug_dom"/>
</dbReference>
<dbReference type="AlphaFoldDB" id="A0A6I6JNY9"/>
<evidence type="ECO:0000256" key="5">
    <source>
        <dbReference type="ARBA" id="ARBA00023136"/>
    </source>
</evidence>
<comment type="similarity">
    <text evidence="7">Belongs to the TonB-dependent receptor family.</text>
</comment>
<keyword evidence="11" id="KW-1185">Reference proteome</keyword>
<keyword evidence="4 7" id="KW-0812">Transmembrane</keyword>
<feature type="chain" id="PRO_5026336626" evidence="8">
    <location>
        <begin position="22"/>
        <end position="1022"/>
    </location>
</feature>
<dbReference type="Gene3D" id="2.170.130.10">
    <property type="entry name" value="TonB-dependent receptor, plug domain"/>
    <property type="match status" value="1"/>
</dbReference>
<dbReference type="SUPFAM" id="SSF49464">
    <property type="entry name" value="Carboxypeptidase regulatory domain-like"/>
    <property type="match status" value="1"/>
</dbReference>
<dbReference type="Pfam" id="PF13715">
    <property type="entry name" value="CarbopepD_reg_2"/>
    <property type="match status" value="1"/>
</dbReference>
<evidence type="ECO:0000313" key="11">
    <source>
        <dbReference type="Proteomes" id="UP000428260"/>
    </source>
</evidence>
<feature type="signal peptide" evidence="8">
    <location>
        <begin position="1"/>
        <end position="21"/>
    </location>
</feature>
<reference evidence="10 11" key="1">
    <citation type="submission" date="2019-11" db="EMBL/GenBank/DDBJ databases">
        <authorList>
            <person name="Zheng R.K."/>
            <person name="Sun C.M."/>
        </authorList>
    </citation>
    <scope>NUCLEOTIDE SEQUENCE [LARGE SCALE GENOMIC DNA]</scope>
    <source>
        <strain evidence="10 11">WC007</strain>
    </source>
</reference>
<evidence type="ECO:0000256" key="7">
    <source>
        <dbReference type="PROSITE-ProRule" id="PRU01360"/>
    </source>
</evidence>
<evidence type="ECO:0000256" key="4">
    <source>
        <dbReference type="ARBA" id="ARBA00022692"/>
    </source>
</evidence>
<dbReference type="Pfam" id="PF07715">
    <property type="entry name" value="Plug"/>
    <property type="match status" value="1"/>
</dbReference>
<evidence type="ECO:0000259" key="9">
    <source>
        <dbReference type="Pfam" id="PF07715"/>
    </source>
</evidence>
<keyword evidence="3 7" id="KW-1134">Transmembrane beta strand</keyword>
<dbReference type="Gene3D" id="2.60.40.1120">
    <property type="entry name" value="Carboxypeptidase-like, regulatory domain"/>
    <property type="match status" value="1"/>
</dbReference>
<dbReference type="RefSeq" id="WP_158863272.1">
    <property type="nucleotide sequence ID" value="NZ_CP046401.1"/>
</dbReference>
<organism evidence="10 11">
    <name type="scientific">Maribellus comscasis</name>
    <dbReference type="NCBI Taxonomy" id="2681766"/>
    <lineage>
        <taxon>Bacteria</taxon>
        <taxon>Pseudomonadati</taxon>
        <taxon>Bacteroidota</taxon>
        <taxon>Bacteroidia</taxon>
        <taxon>Marinilabiliales</taxon>
        <taxon>Prolixibacteraceae</taxon>
        <taxon>Maribellus</taxon>
    </lineage>
</organism>
<sequence>MKKITTLLIALILLSTISVLAQTVEIRGVVTSEDDGMAIPGVTVSVKGTTMGTTTDMDGNYSIKVPSETKTLVFSYIGMKTQEIEVSGRTQINVTLESDIQDIDEIVVTALGIKSEKKALGYSTSEVKSDELIATRTDNFATALGGKVAGLNITNTSSQGGSGTRIVLRGGSSITGSNEPLFVVNGVPFDADNEGTSSGLADIDPNSIESLSVLKGAAASALYGSRAANGVILITLKSGAMDSRPKVSFKHTSSFDQAYEIPLQKTWAQGVFDFSAQDWTYIDGDNQYTSSSWGPRISDLDGVDYYDRWQVFKTGYTSDNTFSVNGGSDKASYFVSYTNTMNDGVLDPLSYKRNSVNANTSFKFTEKLTVSSNALYSSQDIDRFEESNNNYTFMNTFLASPPSWNPNPIYREDGTIRLYRGGGREPYLYMLENTGNNIKRERFAGSVTVEYEIMKNLNFRSVTGVSTNHYTYENYKNKGGLVNTEGTYERGTRFSKDIESTEMITYDNRLGDFSFDVMVGHNIVQNYWEDMDFDGTGLVVANIYNSSNVSNYTASSSWGQFRSWSLFGKASIGYKSMLYYSITGRNDWASSIKNDYFYPSHSFSFVFSELMKDNEIIDFGKLRLSYAKVGAPASAYATNVVLQQASSSDWLGYSWPFNGQNSYLPSSTYPNEDLQNEFKSEIEGGLEMKFFNNRLGFDLAVYKNWSDNQILWQQLLNSTGYEGGYINIGGITHKGIELVLTGTPVKTSNFSWDITFNWSKDKSRVDDLGENDEPIDLGSAGYAIVGQPFPVIYGDAFLRDDAGNLVLSDEGDQTDGRTTYGRPIIDPRGKKILGKIEPDWIGGIRNSFRYKNLTLTTQIDFQKGGLVVNFDEHYLTYYGMSSLQEDRPEDNRIVFEGVMGHYDYDTKQVVVSDQNNSAWTYYSSYWQTVCQSTNEDNIQPRDFVKLREVSLTYSMPSSVTQKLHVKGIDLTFSGRNLWRKFKDEFTGPDVETNTGGIDNGNAWFNYSFPAMKTYSFTLGLTL</sequence>
<dbReference type="Proteomes" id="UP000428260">
    <property type="component" value="Chromosome"/>
</dbReference>
<name>A0A6I6JNY9_9BACT</name>
<dbReference type="InterPro" id="IPR037066">
    <property type="entry name" value="Plug_dom_sf"/>
</dbReference>
<evidence type="ECO:0000313" key="10">
    <source>
        <dbReference type="EMBL" id="QGY42788.1"/>
    </source>
</evidence>
<dbReference type="EMBL" id="CP046401">
    <property type="protein sequence ID" value="QGY42788.1"/>
    <property type="molecule type" value="Genomic_DNA"/>
</dbReference>
<dbReference type="Gene3D" id="2.40.170.20">
    <property type="entry name" value="TonB-dependent receptor, beta-barrel domain"/>
    <property type="match status" value="1"/>
</dbReference>
<accession>A0A6I6JNY9</accession>
<proteinExistence type="inferred from homology"/>
<evidence type="ECO:0000256" key="6">
    <source>
        <dbReference type="ARBA" id="ARBA00023237"/>
    </source>
</evidence>
<dbReference type="PROSITE" id="PS52016">
    <property type="entry name" value="TONB_DEPENDENT_REC_3"/>
    <property type="match status" value="1"/>
</dbReference>
<dbReference type="NCBIfam" id="TIGR04057">
    <property type="entry name" value="SusC_RagA_signa"/>
    <property type="match status" value="1"/>
</dbReference>
<keyword evidence="6 7" id="KW-0998">Cell outer membrane</keyword>
<keyword evidence="8" id="KW-0732">Signal</keyword>
<dbReference type="InterPro" id="IPR008969">
    <property type="entry name" value="CarboxyPept-like_regulatory"/>
</dbReference>
<dbReference type="InterPro" id="IPR023996">
    <property type="entry name" value="TonB-dep_OMP_SusC/RagA"/>
</dbReference>
<protein>
    <submittedName>
        <fullName evidence="10">SusC/RagA family TonB-linked outer membrane protein</fullName>
    </submittedName>
</protein>
<evidence type="ECO:0000256" key="8">
    <source>
        <dbReference type="SAM" id="SignalP"/>
    </source>
</evidence>